<sequence>MNENDEELEKTLASVRELEKIMETHDVKLVETTIRNYRWNTVEYKINATWQTDKTKKDPKDS</sequence>
<dbReference type="Proteomes" id="UP000217033">
    <property type="component" value="Unassembled WGS sequence"/>
</dbReference>
<keyword evidence="2" id="KW-1185">Reference proteome</keyword>
<proteinExistence type="predicted"/>
<organism evidence="1 2">
    <name type="scientific">Mycoplasmopsis agassizii</name>
    <dbReference type="NCBI Taxonomy" id="33922"/>
    <lineage>
        <taxon>Bacteria</taxon>
        <taxon>Bacillati</taxon>
        <taxon>Mycoplasmatota</taxon>
        <taxon>Mycoplasmoidales</taxon>
        <taxon>Metamycoplasmataceae</taxon>
        <taxon>Mycoplasmopsis</taxon>
    </lineage>
</organism>
<dbReference type="RefSeq" id="WP_084232672.1">
    <property type="nucleotide sequence ID" value="NZ_CP166874.1"/>
</dbReference>
<protein>
    <submittedName>
        <fullName evidence="1">Uncharacterized protein</fullName>
    </submittedName>
</protein>
<gene>
    <name evidence="1" type="ORF">CJF60_00010</name>
</gene>
<evidence type="ECO:0000313" key="1">
    <source>
        <dbReference type="EMBL" id="PAF55061.1"/>
    </source>
</evidence>
<reference evidence="1" key="1">
    <citation type="submission" date="2017-08" db="EMBL/GenBank/DDBJ databases">
        <authorList>
            <person name="Alvarez-Ponce D."/>
            <person name="Weitzman C.L."/>
            <person name="Tillett R.L."/>
            <person name="Sandmeier F.C."/>
            <person name="Tracy C.R."/>
        </authorList>
    </citation>
    <scope>NUCLEOTIDE SEQUENCE [LARGE SCALE GENOMIC DNA]</scope>
    <source>
        <strain evidence="1">PS6</strain>
    </source>
</reference>
<dbReference type="EMBL" id="NQMN01000001">
    <property type="protein sequence ID" value="PAF55061.1"/>
    <property type="molecule type" value="Genomic_DNA"/>
</dbReference>
<evidence type="ECO:0000313" key="2">
    <source>
        <dbReference type="Proteomes" id="UP000217033"/>
    </source>
</evidence>
<comment type="caution">
    <text evidence="1">The sequence shown here is derived from an EMBL/GenBank/DDBJ whole genome shotgun (WGS) entry which is preliminary data.</text>
</comment>
<name>A0ABX4H591_9BACT</name>
<accession>A0ABX4H591</accession>